<sequence length="129" mass="15235">MQPASVYEAIGGMETFDRIVAGFYAQVREDDLLGPMYPAEDWEGAEQRLKWFLVQYWGGPQTFSERRGHPRLRMRHAEFPIDLRAHDRWLELMSNSLEDIEEETLPPAYRAMLWDHMQRVAVMLINRPV</sequence>
<evidence type="ECO:0000256" key="3">
    <source>
        <dbReference type="ARBA" id="ARBA00022723"/>
    </source>
</evidence>
<reference evidence="6 8" key="1">
    <citation type="submission" date="2014-08" db="EMBL/GenBank/DDBJ databases">
        <title>Complete genome sequence of Corynebacterium flavescens OJ8(T)(=DSM 20296(T)), isolated from cheese.</title>
        <authorList>
            <person name="Ruckert C."/>
            <person name="Albersmeier A."/>
            <person name="Winkler A."/>
            <person name="Kalinowski J."/>
        </authorList>
    </citation>
    <scope>NUCLEOTIDE SEQUENCE [LARGE SCALE GENOMIC DNA]</scope>
    <source>
        <strain evidence="6 8">OJ8</strain>
    </source>
</reference>
<evidence type="ECO:0000313" key="8">
    <source>
        <dbReference type="Proteomes" id="UP000185479"/>
    </source>
</evidence>
<evidence type="ECO:0000313" key="6">
    <source>
        <dbReference type="EMBL" id="APT87441.1"/>
    </source>
</evidence>
<dbReference type="RefSeq" id="WP_075730374.1">
    <property type="nucleotide sequence ID" value="NZ_BJNB01000015.1"/>
</dbReference>
<keyword evidence="1" id="KW-0813">Transport</keyword>
<accession>A0A1L7CNP0</accession>
<evidence type="ECO:0000256" key="1">
    <source>
        <dbReference type="ARBA" id="ARBA00022448"/>
    </source>
</evidence>
<dbReference type="GO" id="GO:0046872">
    <property type="term" value="F:metal ion binding"/>
    <property type="evidence" value="ECO:0007669"/>
    <property type="project" value="UniProtKB-KW"/>
</dbReference>
<dbReference type="InterPro" id="IPR001486">
    <property type="entry name" value="Hemoglobin_trunc"/>
</dbReference>
<keyword evidence="2" id="KW-0349">Heme</keyword>
<dbReference type="AlphaFoldDB" id="A0A1L7CNP0"/>
<protein>
    <submittedName>
        <fullName evidence="6">Hemin receptor</fullName>
    </submittedName>
</protein>
<dbReference type="OrthoDB" id="9790913at2"/>
<evidence type="ECO:0000256" key="4">
    <source>
        <dbReference type="ARBA" id="ARBA00023004"/>
    </source>
</evidence>
<dbReference type="CDD" id="cd14771">
    <property type="entry name" value="TrHb2_Mt-trHbO-like_O"/>
    <property type="match status" value="1"/>
</dbReference>
<dbReference type="KEGG" id="cfc:CFLV_09820"/>
<evidence type="ECO:0000256" key="5">
    <source>
        <dbReference type="ARBA" id="ARBA00034496"/>
    </source>
</evidence>
<reference evidence="7 9" key="2">
    <citation type="submission" date="2019-06" db="EMBL/GenBank/DDBJ databases">
        <title>Whole genome shotgun sequence of Corynebacterium flavescens NBRC 14136.</title>
        <authorList>
            <person name="Hosoyama A."/>
            <person name="Uohara A."/>
            <person name="Ohji S."/>
            <person name="Ichikawa N."/>
        </authorList>
    </citation>
    <scope>NUCLEOTIDE SEQUENCE [LARGE SCALE GENOMIC DNA]</scope>
    <source>
        <strain evidence="7 9">NBRC 14136</strain>
    </source>
</reference>
<dbReference type="SUPFAM" id="SSF46458">
    <property type="entry name" value="Globin-like"/>
    <property type="match status" value="1"/>
</dbReference>
<evidence type="ECO:0000313" key="9">
    <source>
        <dbReference type="Proteomes" id="UP000315353"/>
    </source>
</evidence>
<dbReference type="InterPro" id="IPR012292">
    <property type="entry name" value="Globin/Proto"/>
</dbReference>
<dbReference type="InterPro" id="IPR009050">
    <property type="entry name" value="Globin-like_sf"/>
</dbReference>
<dbReference type="PANTHER" id="PTHR47366">
    <property type="entry name" value="TWO-ON-TWO HEMOGLOBIN-3"/>
    <property type="match status" value="1"/>
</dbReference>
<dbReference type="Proteomes" id="UP000185479">
    <property type="component" value="Chromosome"/>
</dbReference>
<proteinExistence type="inferred from homology"/>
<comment type="similarity">
    <text evidence="5">Belongs to the truncated hemoglobin family. Group II subfamily.</text>
</comment>
<dbReference type="GeneID" id="82880991"/>
<keyword evidence="8" id="KW-1185">Reference proteome</keyword>
<dbReference type="Proteomes" id="UP000315353">
    <property type="component" value="Unassembled WGS sequence"/>
</dbReference>
<dbReference type="Pfam" id="PF01152">
    <property type="entry name" value="Bac_globin"/>
    <property type="match status" value="1"/>
</dbReference>
<gene>
    <name evidence="7" type="ORF">CFL01nite_11930</name>
    <name evidence="6" type="ORF">CFLV_09820</name>
</gene>
<evidence type="ECO:0000313" key="7">
    <source>
        <dbReference type="EMBL" id="GEB97698.1"/>
    </source>
</evidence>
<organism evidence="6 8">
    <name type="scientific">Corynebacterium flavescens</name>
    <dbReference type="NCBI Taxonomy" id="28028"/>
    <lineage>
        <taxon>Bacteria</taxon>
        <taxon>Bacillati</taxon>
        <taxon>Actinomycetota</taxon>
        <taxon>Actinomycetes</taxon>
        <taxon>Mycobacteriales</taxon>
        <taxon>Corynebacteriaceae</taxon>
        <taxon>Corynebacterium</taxon>
    </lineage>
</organism>
<dbReference type="GO" id="GO:0005344">
    <property type="term" value="F:oxygen carrier activity"/>
    <property type="evidence" value="ECO:0007669"/>
    <property type="project" value="InterPro"/>
</dbReference>
<keyword evidence="6" id="KW-0675">Receptor</keyword>
<evidence type="ECO:0000256" key="2">
    <source>
        <dbReference type="ARBA" id="ARBA00022617"/>
    </source>
</evidence>
<dbReference type="STRING" id="28028.CFLV_09820"/>
<name>A0A1L7CNP0_CORFL</name>
<dbReference type="GO" id="GO:0020037">
    <property type="term" value="F:heme binding"/>
    <property type="evidence" value="ECO:0007669"/>
    <property type="project" value="InterPro"/>
</dbReference>
<dbReference type="PANTHER" id="PTHR47366:SF1">
    <property type="entry name" value="TWO-ON-TWO HEMOGLOBIN-3"/>
    <property type="match status" value="1"/>
</dbReference>
<dbReference type="EMBL" id="BJNB01000015">
    <property type="protein sequence ID" value="GEB97698.1"/>
    <property type="molecule type" value="Genomic_DNA"/>
</dbReference>
<dbReference type="GO" id="GO:0019825">
    <property type="term" value="F:oxygen binding"/>
    <property type="evidence" value="ECO:0007669"/>
    <property type="project" value="InterPro"/>
</dbReference>
<dbReference type="Gene3D" id="1.10.490.10">
    <property type="entry name" value="Globins"/>
    <property type="match status" value="1"/>
</dbReference>
<dbReference type="InterPro" id="IPR044203">
    <property type="entry name" value="GlbO/GLB3-like"/>
</dbReference>
<dbReference type="EMBL" id="CP009246">
    <property type="protein sequence ID" value="APT87441.1"/>
    <property type="molecule type" value="Genomic_DNA"/>
</dbReference>
<keyword evidence="3" id="KW-0479">Metal-binding</keyword>
<keyword evidence="4" id="KW-0408">Iron</keyword>